<dbReference type="InterPro" id="IPR011659">
    <property type="entry name" value="WD40"/>
</dbReference>
<evidence type="ECO:0000256" key="1">
    <source>
        <dbReference type="SAM" id="Phobius"/>
    </source>
</evidence>
<dbReference type="SUPFAM" id="SSF82171">
    <property type="entry name" value="DPP6 N-terminal domain-like"/>
    <property type="match status" value="1"/>
</dbReference>
<evidence type="ECO:0000313" key="3">
    <source>
        <dbReference type="Proteomes" id="UP000543556"/>
    </source>
</evidence>
<evidence type="ECO:0000313" key="2">
    <source>
        <dbReference type="EMBL" id="NVM94380.1"/>
    </source>
</evidence>
<keyword evidence="1" id="KW-0812">Transmembrane</keyword>
<dbReference type="Pfam" id="PF07676">
    <property type="entry name" value="PD40"/>
    <property type="match status" value="1"/>
</dbReference>
<dbReference type="Proteomes" id="UP000543556">
    <property type="component" value="Unassembled WGS sequence"/>
</dbReference>
<proteinExistence type="predicted"/>
<dbReference type="EMBL" id="JAAMFM010000005">
    <property type="protein sequence ID" value="NVM94380.1"/>
    <property type="molecule type" value="Genomic_DNA"/>
</dbReference>
<dbReference type="AlphaFoldDB" id="A0A7Y7IG40"/>
<accession>A0A7Y7IG40</accession>
<keyword evidence="1" id="KW-1133">Transmembrane helix</keyword>
<dbReference type="Gene3D" id="2.120.10.30">
    <property type="entry name" value="TolB, C-terminal domain"/>
    <property type="match status" value="1"/>
</dbReference>
<keyword evidence="3" id="KW-1185">Reference proteome</keyword>
<organism evidence="2 3">
    <name type="scientific">Arthrobacter wenxiniae</name>
    <dbReference type="NCBI Taxonomy" id="2713570"/>
    <lineage>
        <taxon>Bacteria</taxon>
        <taxon>Bacillati</taxon>
        <taxon>Actinomycetota</taxon>
        <taxon>Actinomycetes</taxon>
        <taxon>Micrococcales</taxon>
        <taxon>Micrococcaceae</taxon>
        <taxon>Arthrobacter</taxon>
    </lineage>
</organism>
<evidence type="ECO:0008006" key="4">
    <source>
        <dbReference type="Google" id="ProtNLM"/>
    </source>
</evidence>
<sequence>MSARVRWAWLSAITVVVLAGAIGYGVWSFVQYQQRQNSPVSVAVSSKNLNPSAPHIAFRNTAAGDGYGHVATVPLASPRGARTVTSTVCDRVYAAGGTLSCLSTNPGIVTTFEAEVYASDGKALRSWPLPGIPSRTRVSPDGTLVASTAFVTGHAYAPASFATVTVINKISGGGYGNLEDFTLIVGGRKIAPVDRNVWGVTFAPDDRTFYATAASGDRTWLVRGDLKKRTLTSIHETAECPSLSPDGTRIAYKKNITPGPVPHWNIAVLDLSTGKETVLAESRSVDDQVEWLDNDTLLYGLPRASAVGDDDVWSIKAAAGAAPQMFIEHAWSPSVVH</sequence>
<dbReference type="InterPro" id="IPR011042">
    <property type="entry name" value="6-blade_b-propeller_TolB-like"/>
</dbReference>
<name>A0A7Y7IG40_9MICC</name>
<comment type="caution">
    <text evidence="2">The sequence shown here is derived from an EMBL/GenBank/DDBJ whole genome shotgun (WGS) entry which is preliminary data.</text>
</comment>
<feature type="transmembrane region" description="Helical" evidence="1">
    <location>
        <begin position="7"/>
        <end position="30"/>
    </location>
</feature>
<keyword evidence="1" id="KW-0472">Membrane</keyword>
<reference evidence="2 3" key="1">
    <citation type="submission" date="2020-02" db="EMBL/GenBank/DDBJ databases">
        <title>Genome sequence of strain AETb3-4.</title>
        <authorList>
            <person name="Gao J."/>
            <person name="Zhang X."/>
        </authorList>
    </citation>
    <scope>NUCLEOTIDE SEQUENCE [LARGE SCALE GENOMIC DNA]</scope>
    <source>
        <strain evidence="2 3">AETb3-4</strain>
    </source>
</reference>
<gene>
    <name evidence="2" type="ORF">G6034_05555</name>
</gene>
<protein>
    <recommendedName>
        <fullName evidence="4">WD40-like Beta Propeller Repeat</fullName>
    </recommendedName>
</protein>